<feature type="domain" description="Integrase catalytic" evidence="2">
    <location>
        <begin position="156"/>
        <end position="334"/>
    </location>
</feature>
<feature type="non-terminal residue" evidence="3">
    <location>
        <position position="334"/>
    </location>
</feature>
<organism evidence="3 4">
    <name type="scientific">Clostridium brassicae</name>
    <dbReference type="NCBI Taxonomy" id="2999072"/>
    <lineage>
        <taxon>Bacteria</taxon>
        <taxon>Bacillati</taxon>
        <taxon>Bacillota</taxon>
        <taxon>Clostridia</taxon>
        <taxon>Eubacteriales</taxon>
        <taxon>Clostridiaceae</taxon>
        <taxon>Clostridium</taxon>
    </lineage>
</organism>
<name>A0ABT4DEK5_9CLOT</name>
<dbReference type="InterPro" id="IPR036397">
    <property type="entry name" value="RNaseH_sf"/>
</dbReference>
<evidence type="ECO:0000313" key="3">
    <source>
        <dbReference type="EMBL" id="MCY6960732.1"/>
    </source>
</evidence>
<gene>
    <name evidence="3" type="ORF">OW729_19345</name>
</gene>
<dbReference type="Proteomes" id="UP001144612">
    <property type="component" value="Unassembled WGS sequence"/>
</dbReference>
<dbReference type="RefSeq" id="WP_268063161.1">
    <property type="nucleotide sequence ID" value="NZ_JAPQFJ010000062.1"/>
</dbReference>
<keyword evidence="1" id="KW-0175">Coiled coil</keyword>
<feature type="coiled-coil region" evidence="1">
    <location>
        <begin position="118"/>
        <end position="155"/>
    </location>
</feature>
<dbReference type="InterPro" id="IPR047797">
    <property type="entry name" value="ISNCY_transpos"/>
</dbReference>
<dbReference type="InterPro" id="IPR009057">
    <property type="entry name" value="Homeodomain-like_sf"/>
</dbReference>
<dbReference type="SUPFAM" id="SSF53098">
    <property type="entry name" value="Ribonuclease H-like"/>
    <property type="match status" value="1"/>
</dbReference>
<evidence type="ECO:0000259" key="2">
    <source>
        <dbReference type="PROSITE" id="PS50994"/>
    </source>
</evidence>
<reference evidence="3" key="1">
    <citation type="submission" date="2022-12" db="EMBL/GenBank/DDBJ databases">
        <title>Clostridium sp. nov., isolated from industrial wastewater.</title>
        <authorList>
            <person name="Jiayan W."/>
        </authorList>
    </citation>
    <scope>NUCLEOTIDE SEQUENCE</scope>
    <source>
        <strain evidence="3">ZC22-4</strain>
    </source>
</reference>
<proteinExistence type="predicted"/>
<dbReference type="InterPro" id="IPR001584">
    <property type="entry name" value="Integrase_cat-core"/>
</dbReference>
<dbReference type="InterPro" id="IPR012337">
    <property type="entry name" value="RNaseH-like_sf"/>
</dbReference>
<comment type="caution">
    <text evidence="3">The sequence shown here is derived from an EMBL/GenBank/DDBJ whole genome shotgun (WGS) entry which is preliminary data.</text>
</comment>
<keyword evidence="4" id="KW-1185">Reference proteome</keyword>
<accession>A0ABT4DEK5</accession>
<dbReference type="PROSITE" id="PS50994">
    <property type="entry name" value="INTEGRASE"/>
    <property type="match status" value="1"/>
</dbReference>
<evidence type="ECO:0000256" key="1">
    <source>
        <dbReference type="SAM" id="Coils"/>
    </source>
</evidence>
<sequence>MDENNKYLVIKKLIETDGNKQRAAIILNCTTRHINRMIKGYKEKGKEYFLHGNRGRKPAHALDDNTRKMIVDLYRTKYFDANITHYSELLKSRENINVSPSTIRAALLDEYILSPKAKKNTKKKLNNHLNQLKSKSNSKKEIKALQSAIIEIEAAHPRRPRSTYVGEMLQMDASVHLWFGDKKTQLHIAVDDATGAIMGAYFDAQETLNGYYNVLYQILNTYGIPYSFFTDRRTVFEYKKKKSPSTEEDTFTQFSYACKQLGIELKTSSVAQAKGRVERMFQTLQSRLTVEMRLAGITTLEQANEFLNSYIKKFNAKFALPVDSIKSVFEKQPS</sequence>
<dbReference type="EMBL" id="JAPQFJ010000062">
    <property type="protein sequence ID" value="MCY6960732.1"/>
    <property type="molecule type" value="Genomic_DNA"/>
</dbReference>
<dbReference type="Gene3D" id="3.30.420.10">
    <property type="entry name" value="Ribonuclease H-like superfamily/Ribonuclease H"/>
    <property type="match status" value="1"/>
</dbReference>
<evidence type="ECO:0000313" key="4">
    <source>
        <dbReference type="Proteomes" id="UP001144612"/>
    </source>
</evidence>
<dbReference type="PANTHER" id="PTHR35004:SF7">
    <property type="entry name" value="INTEGRASE PROTEIN"/>
    <property type="match status" value="1"/>
</dbReference>
<protein>
    <submittedName>
        <fullName evidence="3">ISNCY family transposase</fullName>
    </submittedName>
</protein>
<dbReference type="SUPFAM" id="SSF46689">
    <property type="entry name" value="Homeodomain-like"/>
    <property type="match status" value="1"/>
</dbReference>
<dbReference type="PANTHER" id="PTHR35004">
    <property type="entry name" value="TRANSPOSASE RV3428C-RELATED"/>
    <property type="match status" value="1"/>
</dbReference>
<dbReference type="NCBIfam" id="NF033594">
    <property type="entry name" value="transpos_ISNCY_2"/>
    <property type="match status" value="1"/>
</dbReference>